<dbReference type="GO" id="GO:0006422">
    <property type="term" value="P:aspartyl-tRNA aminoacylation"/>
    <property type="evidence" value="ECO:0007669"/>
    <property type="project" value="InterPro"/>
</dbReference>
<dbReference type="PANTHER" id="PTHR43450:SF1">
    <property type="entry name" value="ASPARTATE--TRNA LIGASE, CYTOPLASMIC"/>
    <property type="match status" value="1"/>
</dbReference>
<dbReference type="GO" id="GO:0004815">
    <property type="term" value="F:aspartate-tRNA ligase activity"/>
    <property type="evidence" value="ECO:0007669"/>
    <property type="project" value="UniProtKB-EC"/>
</dbReference>
<accession>F2DAL5</accession>
<evidence type="ECO:0000256" key="10">
    <source>
        <dbReference type="ARBA" id="ARBA00047904"/>
    </source>
</evidence>
<proteinExistence type="evidence at transcript level"/>
<dbReference type="EMBL" id="AK360929">
    <property type="protein sequence ID" value="BAJ92136.1"/>
    <property type="molecule type" value="mRNA"/>
</dbReference>
<evidence type="ECO:0000256" key="9">
    <source>
        <dbReference type="ARBA" id="ARBA00023146"/>
    </source>
</evidence>
<feature type="non-terminal residue" evidence="12">
    <location>
        <position position="1"/>
    </location>
</feature>
<comment type="similarity">
    <text evidence="2">Belongs to the class-II aminoacyl-tRNA synthetase family. Type 2 subfamily.</text>
</comment>
<evidence type="ECO:0000256" key="3">
    <source>
        <dbReference type="ARBA" id="ARBA00012841"/>
    </source>
</evidence>
<keyword evidence="6" id="KW-0547">Nucleotide-binding</keyword>
<dbReference type="PANTHER" id="PTHR43450">
    <property type="entry name" value="ASPARTYL-TRNA SYNTHETASE"/>
    <property type="match status" value="1"/>
</dbReference>
<dbReference type="PROSITE" id="PS50862">
    <property type="entry name" value="AA_TRNA_LIGASE_II"/>
    <property type="match status" value="1"/>
</dbReference>
<dbReference type="Gene3D" id="3.30.930.10">
    <property type="entry name" value="Bira Bifunctional Protein, Domain 2"/>
    <property type="match status" value="1"/>
</dbReference>
<dbReference type="AlphaFoldDB" id="F2DAL5"/>
<dbReference type="GO" id="GO:0005524">
    <property type="term" value="F:ATP binding"/>
    <property type="evidence" value="ECO:0007669"/>
    <property type="project" value="UniProtKB-KW"/>
</dbReference>
<dbReference type="PRINTS" id="PR01042">
    <property type="entry name" value="TRNASYNTHASP"/>
</dbReference>
<dbReference type="Pfam" id="PF00152">
    <property type="entry name" value="tRNA-synt_2"/>
    <property type="match status" value="1"/>
</dbReference>
<evidence type="ECO:0000256" key="2">
    <source>
        <dbReference type="ARBA" id="ARBA00005312"/>
    </source>
</evidence>
<dbReference type="InterPro" id="IPR006195">
    <property type="entry name" value="aa-tRNA-synth_II"/>
</dbReference>
<evidence type="ECO:0000256" key="4">
    <source>
        <dbReference type="ARBA" id="ARBA00022490"/>
    </source>
</evidence>
<sequence>QVEIRVSKIYCTNRAISTLPLNFEDAARTKAEFEAAEQKGVPMVHVHQDTRLNYRPIDIRTPANLSTFSIEHHVENKFREFLFSKNFIGIHTPKLIGGSSEGGASVFKLDYNGQPACLAQSPQLYKQMAICGGFGRVFEVGSIFRAEKSNTHRHLCEFIGLDAEMEIKEHYFEVCDIIDGLFVAIFDHLNEHCKEELKEINRQNPFEPLTYLVQTLKLTYEQGIQMLKVFSKDFYTRSRRWHAWKCIVELHLTSVAGAQHRPQAFVEVHCRVASNKCCGCSTPTTSFLHHLFVLCMYS</sequence>
<keyword evidence="7" id="KW-0067">ATP-binding</keyword>
<keyword evidence="8" id="KW-0648">Protein biosynthesis</keyword>
<organism evidence="12">
    <name type="scientific">Hordeum vulgare subsp. vulgare</name>
    <name type="common">Domesticated barley</name>
    <dbReference type="NCBI Taxonomy" id="112509"/>
    <lineage>
        <taxon>Eukaryota</taxon>
        <taxon>Viridiplantae</taxon>
        <taxon>Streptophyta</taxon>
        <taxon>Embryophyta</taxon>
        <taxon>Tracheophyta</taxon>
        <taxon>Spermatophyta</taxon>
        <taxon>Magnoliopsida</taxon>
        <taxon>Liliopsida</taxon>
        <taxon>Poales</taxon>
        <taxon>Poaceae</taxon>
        <taxon>BOP clade</taxon>
        <taxon>Pooideae</taxon>
        <taxon>Triticodae</taxon>
        <taxon>Triticeae</taxon>
        <taxon>Hordeinae</taxon>
        <taxon>Hordeum</taxon>
    </lineage>
</organism>
<name>F2DAL5_HORVV</name>
<dbReference type="EC" id="6.1.1.12" evidence="3"/>
<evidence type="ECO:0000313" key="12">
    <source>
        <dbReference type="EMBL" id="BAJ92136.1"/>
    </source>
</evidence>
<comment type="catalytic activity">
    <reaction evidence="10">
        <text>tRNA(Asp) + L-aspartate + ATP = L-aspartyl-tRNA(Asp) + AMP + diphosphate</text>
        <dbReference type="Rhea" id="RHEA:19649"/>
        <dbReference type="Rhea" id="RHEA-COMP:9660"/>
        <dbReference type="Rhea" id="RHEA-COMP:9678"/>
        <dbReference type="ChEBI" id="CHEBI:29991"/>
        <dbReference type="ChEBI" id="CHEBI:30616"/>
        <dbReference type="ChEBI" id="CHEBI:33019"/>
        <dbReference type="ChEBI" id="CHEBI:78442"/>
        <dbReference type="ChEBI" id="CHEBI:78516"/>
        <dbReference type="ChEBI" id="CHEBI:456215"/>
        <dbReference type="EC" id="6.1.1.12"/>
    </reaction>
</comment>
<evidence type="ECO:0000256" key="8">
    <source>
        <dbReference type="ARBA" id="ARBA00022917"/>
    </source>
</evidence>
<evidence type="ECO:0000259" key="11">
    <source>
        <dbReference type="PROSITE" id="PS50862"/>
    </source>
</evidence>
<protein>
    <recommendedName>
        <fullName evidence="3">aspartate--tRNA ligase</fullName>
        <ecNumber evidence="3">6.1.1.12</ecNumber>
    </recommendedName>
</protein>
<dbReference type="InterPro" id="IPR004523">
    <property type="entry name" value="Asp-tRNA_synthase_2"/>
</dbReference>
<keyword evidence="9" id="KW-0030">Aminoacyl-tRNA synthetase</keyword>
<reference evidence="12" key="1">
    <citation type="journal article" date="2011" name="Plant Physiol.">
        <title>Comprehensive sequence analysis of 24,783 barley full-length cDNAs derived from 12 clone libraries.</title>
        <authorList>
            <person name="Matsumoto T."/>
            <person name="Tanaka T."/>
            <person name="Sakai H."/>
            <person name="Amano N."/>
            <person name="Kanamori H."/>
            <person name="Kurita K."/>
            <person name="Kikuta A."/>
            <person name="Kamiya K."/>
            <person name="Yamamoto M."/>
            <person name="Ikawa H."/>
            <person name="Fujii N."/>
            <person name="Hori K."/>
            <person name="Itoh T."/>
            <person name="Sato K."/>
        </authorList>
    </citation>
    <scope>NUCLEOTIDE SEQUENCE</scope>
    <source>
        <tissue evidence="12">Shoot</tissue>
    </source>
</reference>
<evidence type="ECO:0000256" key="7">
    <source>
        <dbReference type="ARBA" id="ARBA00022840"/>
    </source>
</evidence>
<dbReference type="SUPFAM" id="SSF55681">
    <property type="entry name" value="Class II aaRS and biotin synthetases"/>
    <property type="match status" value="1"/>
</dbReference>
<keyword evidence="4" id="KW-0963">Cytoplasm</keyword>
<evidence type="ECO:0000256" key="5">
    <source>
        <dbReference type="ARBA" id="ARBA00022598"/>
    </source>
</evidence>
<comment type="subcellular location">
    <subcellularLocation>
        <location evidence="1">Cytoplasm</location>
    </subcellularLocation>
</comment>
<evidence type="ECO:0000256" key="1">
    <source>
        <dbReference type="ARBA" id="ARBA00004496"/>
    </source>
</evidence>
<evidence type="ECO:0000256" key="6">
    <source>
        <dbReference type="ARBA" id="ARBA00022741"/>
    </source>
</evidence>
<keyword evidence="5" id="KW-0436">Ligase</keyword>
<dbReference type="InterPro" id="IPR002312">
    <property type="entry name" value="Asp/Asn-tRNA-synth_IIb"/>
</dbReference>
<dbReference type="InterPro" id="IPR004364">
    <property type="entry name" value="Aa-tRNA-synt_II"/>
</dbReference>
<dbReference type="InterPro" id="IPR045864">
    <property type="entry name" value="aa-tRNA-synth_II/BPL/LPL"/>
</dbReference>
<feature type="domain" description="Aminoacyl-transfer RNA synthetases class-II family profile" evidence="11">
    <location>
        <begin position="68"/>
        <end position="298"/>
    </location>
</feature>
<dbReference type="GO" id="GO:0005737">
    <property type="term" value="C:cytoplasm"/>
    <property type="evidence" value="ECO:0007669"/>
    <property type="project" value="UniProtKB-SubCell"/>
</dbReference>